<feature type="domain" description="Reverse transcriptase Ty1/copia-type" evidence="2">
    <location>
        <begin position="68"/>
        <end position="186"/>
    </location>
</feature>
<accession>A0ABQ9I036</accession>
<organism evidence="3 4">
    <name type="scientific">Dryococelus australis</name>
    <dbReference type="NCBI Taxonomy" id="614101"/>
    <lineage>
        <taxon>Eukaryota</taxon>
        <taxon>Metazoa</taxon>
        <taxon>Ecdysozoa</taxon>
        <taxon>Arthropoda</taxon>
        <taxon>Hexapoda</taxon>
        <taxon>Insecta</taxon>
        <taxon>Pterygota</taxon>
        <taxon>Neoptera</taxon>
        <taxon>Polyneoptera</taxon>
        <taxon>Phasmatodea</taxon>
        <taxon>Verophasmatodea</taxon>
        <taxon>Anareolatae</taxon>
        <taxon>Phasmatidae</taxon>
        <taxon>Eurycanthinae</taxon>
        <taxon>Dryococelus</taxon>
    </lineage>
</organism>
<dbReference type="Pfam" id="PF07727">
    <property type="entry name" value="RVT_2"/>
    <property type="match status" value="1"/>
</dbReference>
<dbReference type="InterPro" id="IPR013103">
    <property type="entry name" value="RVT_2"/>
</dbReference>
<evidence type="ECO:0000313" key="4">
    <source>
        <dbReference type="Proteomes" id="UP001159363"/>
    </source>
</evidence>
<evidence type="ECO:0000256" key="1">
    <source>
        <dbReference type="SAM" id="MobiDB-lite"/>
    </source>
</evidence>
<name>A0ABQ9I036_9NEOP</name>
<gene>
    <name evidence="3" type="ORF">PR048_009190</name>
</gene>
<evidence type="ECO:0000313" key="3">
    <source>
        <dbReference type="EMBL" id="KAJ8889689.1"/>
    </source>
</evidence>
<feature type="region of interest" description="Disordered" evidence="1">
    <location>
        <begin position="1"/>
        <end position="21"/>
    </location>
</feature>
<protein>
    <recommendedName>
        <fullName evidence="2">Reverse transcriptase Ty1/copia-type domain-containing protein</fullName>
    </recommendedName>
</protein>
<evidence type="ECO:0000259" key="2">
    <source>
        <dbReference type="Pfam" id="PF07727"/>
    </source>
</evidence>
<dbReference type="Proteomes" id="UP001159363">
    <property type="component" value="Chromosome 3"/>
</dbReference>
<comment type="caution">
    <text evidence="3">The sequence shown here is derived from an EMBL/GenBank/DDBJ whole genome shotgun (WGS) entry which is preliminary data.</text>
</comment>
<dbReference type="EMBL" id="JARBHB010000003">
    <property type="protein sequence ID" value="KAJ8889689.1"/>
    <property type="molecule type" value="Genomic_DNA"/>
</dbReference>
<sequence length="268" mass="31376">MEESNSREQTFISEESDEEFRGFNELSRPKMKLKKPKHLDNFELYVTYCLASECDPQTYQEAIRESEEWRDAIQKELDAHKNKSDGTEKARLVAKGFRRETNDLTVWLVLWVDDILLLGQKSKVEELVELLKGEFNAKDMENIQCFVRTEIELVDSKIELSQHQLIEKILKKFNLQVCKACLVPLEDKMEVDDAVFCARCPIQRTGRHRPDITFATSYLSRFLDFPMRTLWNVAKRVLRYVKGTIDKNLVYEKHPEECARVVVYAGAD</sequence>
<proteinExistence type="predicted"/>
<keyword evidence="4" id="KW-1185">Reference proteome</keyword>
<reference evidence="3 4" key="1">
    <citation type="submission" date="2023-02" db="EMBL/GenBank/DDBJ databases">
        <title>LHISI_Scaffold_Assembly.</title>
        <authorList>
            <person name="Stuart O.P."/>
            <person name="Cleave R."/>
            <person name="Magrath M.J.L."/>
            <person name="Mikheyev A.S."/>
        </authorList>
    </citation>
    <scope>NUCLEOTIDE SEQUENCE [LARGE SCALE GENOMIC DNA]</scope>
    <source>
        <strain evidence="3">Daus_M_001</strain>
        <tissue evidence="3">Leg muscle</tissue>
    </source>
</reference>